<proteinExistence type="predicted"/>
<dbReference type="PANTHER" id="PTHR35317:SF23">
    <property type="entry name" value="OS04G0629600 PROTEIN"/>
    <property type="match status" value="1"/>
</dbReference>
<accession>A0A6V7NF84</accession>
<name>A0A6V7NF84_ANACO</name>
<dbReference type="PANTHER" id="PTHR35317">
    <property type="entry name" value="OS04G0629600 PROTEIN"/>
    <property type="match status" value="1"/>
</dbReference>
<evidence type="ECO:0008006" key="2">
    <source>
        <dbReference type="Google" id="ProtNLM"/>
    </source>
</evidence>
<gene>
    <name evidence="1" type="ORF">CB5_LOCUS442</name>
</gene>
<organism evidence="1">
    <name type="scientific">Ananas comosus var. bracteatus</name>
    <name type="common">red pineapple</name>
    <dbReference type="NCBI Taxonomy" id="296719"/>
    <lineage>
        <taxon>Eukaryota</taxon>
        <taxon>Viridiplantae</taxon>
        <taxon>Streptophyta</taxon>
        <taxon>Embryophyta</taxon>
        <taxon>Tracheophyta</taxon>
        <taxon>Spermatophyta</taxon>
        <taxon>Magnoliopsida</taxon>
        <taxon>Liliopsida</taxon>
        <taxon>Poales</taxon>
        <taxon>Bromeliaceae</taxon>
        <taxon>Bromelioideae</taxon>
        <taxon>Ananas</taxon>
    </lineage>
</organism>
<dbReference type="AlphaFoldDB" id="A0A6V7NF84"/>
<protein>
    <recommendedName>
        <fullName evidence="2">Retrovirus-related Pol polyprotein from transposon TNT 1-94</fullName>
    </recommendedName>
</protein>
<sequence>MSLAHGNPLRRPIPHGEYESRWLSPECRLVGSDPHKHAFHEKWEKSNRLSLLLMQAHVGKNIRGSIPVCTTAKNFMKAIEDQFVSFDKAKASTLMSKMASMKYSGSGSIREHIMEMKDIAFQLNEMEFTISETFLVHFILNSLPAKYGPFKISYNTQKEKWSINDLLSMCVQEEERIKGENVQSAHLVSHHTSKVGKASSHLPPVAALTSAAAAAAVGLGYRRCQTHLAGCRRCHAHLARCHLCSHDHLGRRRRPSPLSPLALRWPKKGSPISLLQ</sequence>
<evidence type="ECO:0000313" key="1">
    <source>
        <dbReference type="EMBL" id="CAD1817231.1"/>
    </source>
</evidence>
<reference evidence="1" key="1">
    <citation type="submission" date="2020-07" db="EMBL/GenBank/DDBJ databases">
        <authorList>
            <person name="Lin J."/>
        </authorList>
    </citation>
    <scope>NUCLEOTIDE SEQUENCE</scope>
</reference>
<dbReference type="Pfam" id="PF14223">
    <property type="entry name" value="Retrotran_gag_2"/>
    <property type="match status" value="1"/>
</dbReference>
<dbReference type="EMBL" id="LR862129">
    <property type="protein sequence ID" value="CAD1817231.1"/>
    <property type="molecule type" value="Genomic_DNA"/>
</dbReference>